<proteinExistence type="predicted"/>
<sequence length="57" mass="6233">MCSQALDLWFKLDRASESGIERGNGIRRVREGVGESPLLCAGSAPTLGANLLFQVRW</sequence>
<evidence type="ECO:0000313" key="1">
    <source>
        <dbReference type="EMBL" id="MBK7425013.1"/>
    </source>
</evidence>
<name>A0A9D7IAB2_9RHOO</name>
<gene>
    <name evidence="1" type="ORF">IPJ48_19125</name>
</gene>
<reference evidence="1" key="1">
    <citation type="submission" date="2020-10" db="EMBL/GenBank/DDBJ databases">
        <title>Connecting structure to function with the recovery of over 1000 high-quality activated sludge metagenome-assembled genomes encoding full-length rRNA genes using long-read sequencing.</title>
        <authorList>
            <person name="Singleton C.M."/>
            <person name="Petriglieri F."/>
            <person name="Kristensen J.M."/>
            <person name="Kirkegaard R.H."/>
            <person name="Michaelsen T.Y."/>
            <person name="Andersen M.H."/>
            <person name="Karst S.M."/>
            <person name="Dueholm M.S."/>
            <person name="Nielsen P.H."/>
            <person name="Albertsen M."/>
        </authorList>
    </citation>
    <scope>NUCLEOTIDE SEQUENCE</scope>
    <source>
        <strain evidence="1">EsbW_18-Q3-R4-48_MAXAC.044</strain>
    </source>
</reference>
<comment type="caution">
    <text evidence="1">The sequence shown here is derived from an EMBL/GenBank/DDBJ whole genome shotgun (WGS) entry which is preliminary data.</text>
</comment>
<accession>A0A9D7IAB2</accession>
<dbReference type="AlphaFoldDB" id="A0A9D7IAB2"/>
<dbReference type="EMBL" id="JADJNC010000060">
    <property type="protein sequence ID" value="MBK7425013.1"/>
    <property type="molecule type" value="Genomic_DNA"/>
</dbReference>
<organism evidence="1 2">
    <name type="scientific">Candidatus Propionivibrio dominans</name>
    <dbReference type="NCBI Taxonomy" id="2954373"/>
    <lineage>
        <taxon>Bacteria</taxon>
        <taxon>Pseudomonadati</taxon>
        <taxon>Pseudomonadota</taxon>
        <taxon>Betaproteobacteria</taxon>
        <taxon>Rhodocyclales</taxon>
        <taxon>Rhodocyclaceae</taxon>
        <taxon>Propionivibrio</taxon>
    </lineage>
</organism>
<evidence type="ECO:0000313" key="2">
    <source>
        <dbReference type="Proteomes" id="UP000886602"/>
    </source>
</evidence>
<protein>
    <submittedName>
        <fullName evidence="1">Uncharacterized protein</fullName>
    </submittedName>
</protein>
<dbReference type="Proteomes" id="UP000886602">
    <property type="component" value="Unassembled WGS sequence"/>
</dbReference>